<sequence>MKIQLEYDLFSGQFINVQLGPGKNNDKTYGTICLETIEAGDLCLRDLGYFDLVDLQTIQDKKVYYISRLKLNTHIYIKNSDPEYFNNGTLKK</sequence>
<dbReference type="InterPro" id="IPR002559">
    <property type="entry name" value="Transposase_11"/>
</dbReference>
<evidence type="ECO:0000313" key="4">
    <source>
        <dbReference type="Proteomes" id="UP000508034"/>
    </source>
</evidence>
<accession>A0AAX3HY71</accession>
<comment type="caution">
    <text evidence="3">The sequence shown here is derived from an EMBL/GenBank/DDBJ whole genome shotgun (WGS) entry which is preliminary data.</text>
</comment>
<gene>
    <name evidence="3" type="ORF">BTAR23_AR23_05836</name>
</gene>
<feature type="domain" description="Transposase IS4-like" evidence="2">
    <location>
        <begin position="1"/>
        <end position="83"/>
    </location>
</feature>
<evidence type="ECO:0000256" key="1">
    <source>
        <dbReference type="ARBA" id="ARBA00002286"/>
    </source>
</evidence>
<dbReference type="GO" id="GO:0004803">
    <property type="term" value="F:transposase activity"/>
    <property type="evidence" value="ECO:0007669"/>
    <property type="project" value="InterPro"/>
</dbReference>
<proteinExistence type="predicted"/>
<name>A0AAX3HY71_BACTI</name>
<comment type="function">
    <text evidence="1">Involved in the transposition of the insertion sequence.</text>
</comment>
<dbReference type="InterPro" id="IPR012337">
    <property type="entry name" value="RNaseH-like_sf"/>
</dbReference>
<dbReference type="AlphaFoldDB" id="A0AAX3HY71"/>
<dbReference type="EMBL" id="CAAKHA010000028">
    <property type="protein sequence ID" value="VIJ07737.1"/>
    <property type="molecule type" value="Genomic_DNA"/>
</dbReference>
<dbReference type="GO" id="GO:0006313">
    <property type="term" value="P:DNA transposition"/>
    <property type="evidence" value="ECO:0007669"/>
    <property type="project" value="InterPro"/>
</dbReference>
<organism evidence="3 4">
    <name type="scientific">Bacillus thuringiensis subsp. israelensis</name>
    <dbReference type="NCBI Taxonomy" id="1430"/>
    <lineage>
        <taxon>Bacteria</taxon>
        <taxon>Bacillati</taxon>
        <taxon>Bacillota</taxon>
        <taxon>Bacilli</taxon>
        <taxon>Bacillales</taxon>
        <taxon>Bacillaceae</taxon>
        <taxon>Bacillus</taxon>
        <taxon>Bacillus cereus group</taxon>
    </lineage>
</organism>
<dbReference type="Proteomes" id="UP000508034">
    <property type="component" value="Unassembled WGS sequence"/>
</dbReference>
<dbReference type="GO" id="GO:0003677">
    <property type="term" value="F:DNA binding"/>
    <property type="evidence" value="ECO:0007669"/>
    <property type="project" value="InterPro"/>
</dbReference>
<evidence type="ECO:0000259" key="2">
    <source>
        <dbReference type="Pfam" id="PF01609"/>
    </source>
</evidence>
<evidence type="ECO:0000313" key="3">
    <source>
        <dbReference type="EMBL" id="VIJ07737.1"/>
    </source>
</evidence>
<reference evidence="3 4" key="1">
    <citation type="submission" date="2019-04" db="EMBL/GenBank/DDBJ databases">
        <authorList>
            <person name="Patino-Navarrete R."/>
            <person name="Patino Navarrete R."/>
        </authorList>
    </citation>
    <scope>NUCLEOTIDE SEQUENCE [LARGE SCALE GENOMIC DNA]</scope>
    <source>
        <strain evidence="3">Bacillus thuringiensis strain AR23</strain>
    </source>
</reference>
<dbReference type="Pfam" id="PF01609">
    <property type="entry name" value="DDE_Tnp_1"/>
    <property type="match status" value="1"/>
</dbReference>
<dbReference type="SUPFAM" id="SSF53098">
    <property type="entry name" value="Ribonuclease H-like"/>
    <property type="match status" value="1"/>
</dbReference>
<protein>
    <submittedName>
        <fullName evidence="3">Transposase DDE domain protein</fullName>
    </submittedName>
</protein>